<name>A0AAV4N7Q2_CAEEX</name>
<evidence type="ECO:0000313" key="1">
    <source>
        <dbReference type="EMBL" id="GIX79998.1"/>
    </source>
</evidence>
<comment type="caution">
    <text evidence="1">The sequence shown here is derived from an EMBL/GenBank/DDBJ whole genome shotgun (WGS) entry which is preliminary data.</text>
</comment>
<gene>
    <name evidence="1" type="ORF">CEXT_86561</name>
</gene>
<accession>A0AAV4N7Q2</accession>
<protein>
    <submittedName>
        <fullName evidence="1">Uncharacterized protein</fullName>
    </submittedName>
</protein>
<proteinExistence type="predicted"/>
<sequence length="113" mass="12505">MTQFVPRELRQWRLPTASWCKGNDLPPKRNKQLGVSSLVTNTMAFFTLIFNRVVLNFIGSSIWKGSNDDYASAGVIGLPESGGGVPDQHQCPISRSGSRIRLNRSIGTRASVW</sequence>
<dbReference type="Proteomes" id="UP001054945">
    <property type="component" value="Unassembled WGS sequence"/>
</dbReference>
<reference evidence="1 2" key="1">
    <citation type="submission" date="2021-06" db="EMBL/GenBank/DDBJ databases">
        <title>Caerostris extrusa draft genome.</title>
        <authorList>
            <person name="Kono N."/>
            <person name="Arakawa K."/>
        </authorList>
    </citation>
    <scope>NUCLEOTIDE SEQUENCE [LARGE SCALE GENOMIC DNA]</scope>
</reference>
<dbReference type="AlphaFoldDB" id="A0AAV4N7Q2"/>
<evidence type="ECO:0000313" key="2">
    <source>
        <dbReference type="Proteomes" id="UP001054945"/>
    </source>
</evidence>
<keyword evidence="2" id="KW-1185">Reference proteome</keyword>
<organism evidence="1 2">
    <name type="scientific">Caerostris extrusa</name>
    <name type="common">Bark spider</name>
    <name type="synonym">Caerostris bankana</name>
    <dbReference type="NCBI Taxonomy" id="172846"/>
    <lineage>
        <taxon>Eukaryota</taxon>
        <taxon>Metazoa</taxon>
        <taxon>Ecdysozoa</taxon>
        <taxon>Arthropoda</taxon>
        <taxon>Chelicerata</taxon>
        <taxon>Arachnida</taxon>
        <taxon>Araneae</taxon>
        <taxon>Araneomorphae</taxon>
        <taxon>Entelegynae</taxon>
        <taxon>Araneoidea</taxon>
        <taxon>Araneidae</taxon>
        <taxon>Caerostris</taxon>
    </lineage>
</organism>
<dbReference type="EMBL" id="BPLR01002992">
    <property type="protein sequence ID" value="GIX79998.1"/>
    <property type="molecule type" value="Genomic_DNA"/>
</dbReference>